<evidence type="ECO:0000313" key="5">
    <source>
        <dbReference type="EMBL" id="QZP39564.1"/>
    </source>
</evidence>
<dbReference type="Proteomes" id="UP000826254">
    <property type="component" value="Plasmid unnamed2"/>
</dbReference>
<feature type="domain" description="Bacterioopsin transcriptional activator GAF and HTH associated" evidence="4">
    <location>
        <begin position="6"/>
        <end position="138"/>
    </location>
</feature>
<feature type="domain" description="HTH bat-type" evidence="3">
    <location>
        <begin position="156"/>
        <end position="207"/>
    </location>
</feature>
<dbReference type="AlphaFoldDB" id="A0A8T8WIK8"/>
<dbReference type="GeneID" id="67180184"/>
<dbReference type="PANTHER" id="PTHR34236:SF1">
    <property type="entry name" value="DIMETHYL SULFOXIDE REDUCTASE TRANSCRIPTIONAL ACTIVATOR"/>
    <property type="match status" value="1"/>
</dbReference>
<evidence type="ECO:0000256" key="2">
    <source>
        <dbReference type="ARBA" id="ARBA00023163"/>
    </source>
</evidence>
<dbReference type="InterPro" id="IPR013324">
    <property type="entry name" value="RNA_pol_sigma_r3/r4-like"/>
</dbReference>
<evidence type="ECO:0000256" key="1">
    <source>
        <dbReference type="ARBA" id="ARBA00023015"/>
    </source>
</evidence>
<accession>A0A8T8WIK8</accession>
<dbReference type="Pfam" id="PF04967">
    <property type="entry name" value="HTH_10"/>
    <property type="match status" value="1"/>
</dbReference>
<keyword evidence="5" id="KW-0614">Plasmid</keyword>
<keyword evidence="6" id="KW-1185">Reference proteome</keyword>
<proteinExistence type="predicted"/>
<dbReference type="InterPro" id="IPR036388">
    <property type="entry name" value="WH-like_DNA-bd_sf"/>
</dbReference>
<evidence type="ECO:0000313" key="6">
    <source>
        <dbReference type="Proteomes" id="UP000826254"/>
    </source>
</evidence>
<protein>
    <submittedName>
        <fullName evidence="5">Helix-turn-helix domain-containing protein</fullName>
    </submittedName>
</protein>
<dbReference type="Pfam" id="PF15915">
    <property type="entry name" value="BAT"/>
    <property type="match status" value="1"/>
</dbReference>
<dbReference type="InterPro" id="IPR007050">
    <property type="entry name" value="HTH_bacterioopsin"/>
</dbReference>
<geneLocation type="plasmid" evidence="5 6">
    <name>unnamed2</name>
</geneLocation>
<keyword evidence="2" id="KW-0804">Transcription</keyword>
<dbReference type="KEGG" id="hmp:K6T50_18540"/>
<dbReference type="SUPFAM" id="SSF88659">
    <property type="entry name" value="Sigma3 and sigma4 domains of RNA polymerase sigma factors"/>
    <property type="match status" value="1"/>
</dbReference>
<keyword evidence="1" id="KW-0805">Transcription regulation</keyword>
<gene>
    <name evidence="5" type="ORF">K6T50_18540</name>
</gene>
<dbReference type="InterPro" id="IPR031803">
    <property type="entry name" value="BAT_GAF/HTH-assoc"/>
</dbReference>
<reference evidence="5 6" key="1">
    <citation type="journal article" date="2021" name="Int. J. Syst. Evol. Microbiol.">
        <title>Halobaculum halophilum sp. nov. and Halobaculum salinum sp. nov., isolated from salt lake and saline soil.</title>
        <authorList>
            <person name="Cui H.L."/>
            <person name="Shi X.W."/>
            <person name="Yin X.M."/>
            <person name="Yang X.Y."/>
            <person name="Hou J."/>
            <person name="Zhu L."/>
        </authorList>
    </citation>
    <scope>NUCLEOTIDE SEQUENCE [LARGE SCALE GENOMIC DNA]</scope>
    <source>
        <strain evidence="5 6">NBRC 109044</strain>
    </source>
</reference>
<organism evidence="5 6">
    <name type="scientific">Halobaculum magnesiiphilum</name>
    <dbReference type="NCBI Taxonomy" id="1017351"/>
    <lineage>
        <taxon>Archaea</taxon>
        <taxon>Methanobacteriati</taxon>
        <taxon>Methanobacteriota</taxon>
        <taxon>Stenosarchaea group</taxon>
        <taxon>Halobacteria</taxon>
        <taxon>Halobacteriales</taxon>
        <taxon>Haloferacaceae</taxon>
        <taxon>Halobaculum</taxon>
    </lineage>
</organism>
<dbReference type="Gene3D" id="1.10.10.10">
    <property type="entry name" value="Winged helix-like DNA-binding domain superfamily/Winged helix DNA-binding domain"/>
    <property type="match status" value="1"/>
</dbReference>
<dbReference type="PANTHER" id="PTHR34236">
    <property type="entry name" value="DIMETHYL SULFOXIDE REDUCTASE TRANSCRIPTIONAL ACTIVATOR"/>
    <property type="match status" value="1"/>
</dbReference>
<dbReference type="RefSeq" id="WP_222609313.1">
    <property type="nucleotide sequence ID" value="NZ_CP081960.1"/>
</dbReference>
<evidence type="ECO:0000259" key="4">
    <source>
        <dbReference type="Pfam" id="PF15915"/>
    </source>
</evidence>
<name>A0A8T8WIK8_9EURY</name>
<dbReference type="EMBL" id="CP081960">
    <property type="protein sequence ID" value="QZP39564.1"/>
    <property type="molecule type" value="Genomic_DNA"/>
</dbReference>
<sequence>MSVIAEFSIEADQFLLGRIIAEFPNLAVEIERVVPTGNRIMPYIWGYGEDLDEFVSAMQDHRNVKSIIAVDQVDNQALYKIEWEDPTEQLIAGIAETTATILKARSNDVWTFEIRFEDHKGLAEFNEYCTAHGIEYSLERVSALTDSQYFEKSYALTKPQYEALSLAVEYGYFEIPREVTYKELAEQLDISEQAVSERVRRATNKVLRAIMRGQSSFDF</sequence>
<evidence type="ECO:0000259" key="3">
    <source>
        <dbReference type="Pfam" id="PF04967"/>
    </source>
</evidence>